<dbReference type="AlphaFoldDB" id="A0A0F3GMK0"/>
<feature type="domain" description="Bacterial type II secretion system protein E" evidence="4">
    <location>
        <begin position="27"/>
        <end position="41"/>
    </location>
</feature>
<dbReference type="GO" id="GO:0005886">
    <property type="term" value="C:plasma membrane"/>
    <property type="evidence" value="ECO:0007669"/>
    <property type="project" value="TreeGrafter"/>
</dbReference>
<keyword evidence="3" id="KW-0067">ATP-binding</keyword>
<comment type="similarity">
    <text evidence="1">Belongs to the GSP E family.</text>
</comment>
<dbReference type="Proteomes" id="UP000033423">
    <property type="component" value="Unassembled WGS sequence"/>
</dbReference>
<dbReference type="PANTHER" id="PTHR30258">
    <property type="entry name" value="TYPE II SECRETION SYSTEM PROTEIN GSPE-RELATED"/>
    <property type="match status" value="1"/>
</dbReference>
<organism evidence="5 6">
    <name type="scientific">Candidatus Magnetobacterium bavaricum</name>
    <dbReference type="NCBI Taxonomy" id="29290"/>
    <lineage>
        <taxon>Bacteria</taxon>
        <taxon>Pseudomonadati</taxon>
        <taxon>Nitrospirota</taxon>
        <taxon>Thermodesulfovibrionia</taxon>
        <taxon>Thermodesulfovibrionales</taxon>
        <taxon>Candidatus Magnetobacteriaceae</taxon>
        <taxon>Candidatus Magnetobacterium</taxon>
    </lineage>
</organism>
<feature type="non-terminal residue" evidence="5">
    <location>
        <position position="1"/>
    </location>
</feature>
<accession>A0A0F3GMK0</accession>
<evidence type="ECO:0000256" key="2">
    <source>
        <dbReference type="ARBA" id="ARBA00022741"/>
    </source>
</evidence>
<sequence length="130" mass="13974">IEYNVDGINQIPISERMTFAHGLRAALRQDPDIILVGEMRDAETANIAVQASITGHLVLSTLHTNSAVGAVARMVNMGVKPFMLASALRGVIAQRLVRKTCSKCRKPYTPSSEDLLKIGINGNAKSSSLT</sequence>
<dbReference type="Pfam" id="PF00437">
    <property type="entry name" value="T2SSE"/>
    <property type="match status" value="1"/>
</dbReference>
<dbReference type="CDD" id="cd01129">
    <property type="entry name" value="PulE-GspE-like"/>
    <property type="match status" value="1"/>
</dbReference>
<dbReference type="Gene3D" id="3.40.50.300">
    <property type="entry name" value="P-loop containing nucleotide triphosphate hydrolases"/>
    <property type="match status" value="1"/>
</dbReference>
<dbReference type="GO" id="GO:0005524">
    <property type="term" value="F:ATP binding"/>
    <property type="evidence" value="ECO:0007669"/>
    <property type="project" value="UniProtKB-KW"/>
</dbReference>
<dbReference type="SUPFAM" id="SSF52540">
    <property type="entry name" value="P-loop containing nucleoside triphosphate hydrolases"/>
    <property type="match status" value="1"/>
</dbReference>
<dbReference type="InterPro" id="IPR001482">
    <property type="entry name" value="T2SS/T4SS_dom"/>
</dbReference>
<dbReference type="GO" id="GO:0016887">
    <property type="term" value="F:ATP hydrolysis activity"/>
    <property type="evidence" value="ECO:0007669"/>
    <property type="project" value="TreeGrafter"/>
</dbReference>
<dbReference type="PROSITE" id="PS00662">
    <property type="entry name" value="T2SP_E"/>
    <property type="match status" value="1"/>
</dbReference>
<dbReference type="EMBL" id="LACI01002510">
    <property type="protein sequence ID" value="KJU81898.1"/>
    <property type="molecule type" value="Genomic_DNA"/>
</dbReference>
<dbReference type="InterPro" id="IPR027417">
    <property type="entry name" value="P-loop_NTPase"/>
</dbReference>
<gene>
    <name evidence="5" type="ORF">MBAV_005909</name>
</gene>
<evidence type="ECO:0000256" key="3">
    <source>
        <dbReference type="ARBA" id="ARBA00022840"/>
    </source>
</evidence>
<evidence type="ECO:0000313" key="5">
    <source>
        <dbReference type="EMBL" id="KJU81898.1"/>
    </source>
</evidence>
<proteinExistence type="inferred from homology"/>
<reference evidence="5 6" key="1">
    <citation type="submission" date="2015-02" db="EMBL/GenBank/DDBJ databases">
        <title>Single-cell genomics of uncultivated deep-branching MTB reveals a conserved set of magnetosome genes.</title>
        <authorList>
            <person name="Kolinko S."/>
            <person name="Richter M."/>
            <person name="Glockner F.O."/>
            <person name="Brachmann A."/>
            <person name="Schuler D."/>
        </authorList>
    </citation>
    <scope>NUCLEOTIDE SEQUENCE [LARGE SCALE GENOMIC DNA]</scope>
    <source>
        <strain evidence="5">TM-1</strain>
    </source>
</reference>
<dbReference type="PATRIC" id="fig|29290.4.peg.7815"/>
<keyword evidence="6" id="KW-1185">Reference proteome</keyword>
<protein>
    <submittedName>
        <fullName evidence="5">General secretion pathway protein E</fullName>
    </submittedName>
</protein>
<name>A0A0F3GMK0_9BACT</name>
<evidence type="ECO:0000256" key="1">
    <source>
        <dbReference type="ARBA" id="ARBA00006611"/>
    </source>
</evidence>
<evidence type="ECO:0000259" key="4">
    <source>
        <dbReference type="PROSITE" id="PS00662"/>
    </source>
</evidence>
<comment type="caution">
    <text evidence="5">The sequence shown here is derived from an EMBL/GenBank/DDBJ whole genome shotgun (WGS) entry which is preliminary data.</text>
</comment>
<evidence type="ECO:0000313" key="6">
    <source>
        <dbReference type="Proteomes" id="UP000033423"/>
    </source>
</evidence>
<keyword evidence="2" id="KW-0547">Nucleotide-binding</keyword>
<dbReference type="PANTHER" id="PTHR30258:SF2">
    <property type="entry name" value="COMG OPERON PROTEIN 1"/>
    <property type="match status" value="1"/>
</dbReference>